<name>A0A8B6FHY9_MYTGA</name>
<keyword evidence="3" id="KW-1185">Reference proteome</keyword>
<comment type="caution">
    <text evidence="2">The sequence shown here is derived from an EMBL/GenBank/DDBJ whole genome shotgun (WGS) entry which is preliminary data.</text>
</comment>
<proteinExistence type="predicted"/>
<evidence type="ECO:0000313" key="3">
    <source>
        <dbReference type="Proteomes" id="UP000596742"/>
    </source>
</evidence>
<dbReference type="EMBL" id="UYJE01006909">
    <property type="protein sequence ID" value="VDI50085.1"/>
    <property type="molecule type" value="Genomic_DNA"/>
</dbReference>
<organism evidence="2 3">
    <name type="scientific">Mytilus galloprovincialis</name>
    <name type="common">Mediterranean mussel</name>
    <dbReference type="NCBI Taxonomy" id="29158"/>
    <lineage>
        <taxon>Eukaryota</taxon>
        <taxon>Metazoa</taxon>
        <taxon>Spiralia</taxon>
        <taxon>Lophotrochozoa</taxon>
        <taxon>Mollusca</taxon>
        <taxon>Bivalvia</taxon>
        <taxon>Autobranchia</taxon>
        <taxon>Pteriomorphia</taxon>
        <taxon>Mytilida</taxon>
        <taxon>Mytiloidea</taxon>
        <taxon>Mytilidae</taxon>
        <taxon>Mytilinae</taxon>
        <taxon>Mytilus</taxon>
    </lineage>
</organism>
<sequence length="93" mass="10258">MEVLTALALFTPCNHNIESEEEKDDIPLNSSGGHGFAIQGDGTIDIKSDDITESRMLTGSTLYNKSKQRGKINIKSSGNEFPLKICTLMKIWI</sequence>
<evidence type="ECO:0000256" key="1">
    <source>
        <dbReference type="SAM" id="MobiDB-lite"/>
    </source>
</evidence>
<accession>A0A8B6FHY9</accession>
<gene>
    <name evidence="2" type="ORF">MGAL_10B072254</name>
</gene>
<reference evidence="2" key="1">
    <citation type="submission" date="2018-11" db="EMBL/GenBank/DDBJ databases">
        <authorList>
            <person name="Alioto T."/>
            <person name="Alioto T."/>
        </authorList>
    </citation>
    <scope>NUCLEOTIDE SEQUENCE</scope>
</reference>
<evidence type="ECO:0000313" key="2">
    <source>
        <dbReference type="EMBL" id="VDI50085.1"/>
    </source>
</evidence>
<dbReference type="Proteomes" id="UP000596742">
    <property type="component" value="Unassembled WGS sequence"/>
</dbReference>
<feature type="region of interest" description="Disordered" evidence="1">
    <location>
        <begin position="20"/>
        <end position="39"/>
    </location>
</feature>
<protein>
    <submittedName>
        <fullName evidence="2">Uncharacterized protein</fullName>
    </submittedName>
</protein>
<dbReference type="AlphaFoldDB" id="A0A8B6FHY9"/>